<dbReference type="STRING" id="218495.SUB0135"/>
<dbReference type="AlphaFoldDB" id="B9DT15"/>
<comment type="similarity">
    <text evidence="1">Belongs to the glycosyl hydrolase 32 family.</text>
</comment>
<evidence type="ECO:0000259" key="5">
    <source>
        <dbReference type="Pfam" id="PF00251"/>
    </source>
</evidence>
<evidence type="ECO:0000259" key="8">
    <source>
        <dbReference type="Pfam" id="PF12733"/>
    </source>
</evidence>
<dbReference type="InterPro" id="IPR013148">
    <property type="entry name" value="Glyco_hydro_32_N"/>
</dbReference>
<dbReference type="InterPro" id="IPR010496">
    <property type="entry name" value="AL/BT2_dom"/>
</dbReference>
<dbReference type="Pfam" id="PF00251">
    <property type="entry name" value="Glyco_hydro_32N"/>
    <property type="match status" value="1"/>
</dbReference>
<dbReference type="EMBL" id="AM946015">
    <property type="protein sequence ID" value="CAR40555.1"/>
    <property type="molecule type" value="Genomic_DNA"/>
</dbReference>
<name>B9DT15_STRU0</name>
<reference evidence="10" key="1">
    <citation type="journal article" date="2009" name="BMC Genomics">
        <title>Evidence for niche adaptation in the genome of the bovine pathogen Streptococcus uberis.</title>
        <authorList>
            <person name="Ward P.N."/>
            <person name="Holden M.T.G."/>
            <person name="Leigh J.A."/>
            <person name="Lennard N."/>
            <person name="Bignell A."/>
            <person name="Barron A."/>
            <person name="Clark L."/>
            <person name="Quail M.A."/>
            <person name="Woodward J."/>
            <person name="Barrell B.G."/>
            <person name="Egan S.A."/>
            <person name="Field T.R."/>
            <person name="Maskell D."/>
            <person name="Kehoe M."/>
            <person name="Dowson C.G."/>
            <person name="Chanter N."/>
            <person name="Whatmore A.M."/>
            <person name="Bentley S.D."/>
            <person name="Parkhill J."/>
        </authorList>
    </citation>
    <scope>NUCLEOTIDE SEQUENCE [LARGE SCALE GENOMIC DNA]</scope>
    <source>
        <strain evidence="10">ATCC BAA-854 / 0140J</strain>
    </source>
</reference>
<evidence type="ECO:0000259" key="7">
    <source>
        <dbReference type="Pfam" id="PF08244"/>
    </source>
</evidence>
<dbReference type="GO" id="GO:0005987">
    <property type="term" value="P:sucrose catabolic process"/>
    <property type="evidence" value="ECO:0007669"/>
    <property type="project" value="TreeGrafter"/>
</dbReference>
<proteinExistence type="inferred from homology"/>
<evidence type="ECO:0000313" key="9">
    <source>
        <dbReference type="EMBL" id="CAR40555.1"/>
    </source>
</evidence>
<dbReference type="InterPro" id="IPR023296">
    <property type="entry name" value="Glyco_hydro_beta-prop_sf"/>
</dbReference>
<dbReference type="InterPro" id="IPR001362">
    <property type="entry name" value="Glyco_hydro_32"/>
</dbReference>
<dbReference type="Pfam" id="PF06439">
    <property type="entry name" value="3keto-disac_hyd"/>
    <property type="match status" value="1"/>
</dbReference>
<dbReference type="Gene3D" id="2.60.120.560">
    <property type="entry name" value="Exo-inulinase, domain 1"/>
    <property type="match status" value="3"/>
</dbReference>
<dbReference type="eggNOG" id="COG1621">
    <property type="taxonomic scope" value="Bacteria"/>
</dbReference>
<organism evidence="9 10">
    <name type="scientific">Streptococcus uberis (strain ATCC BAA-854 / 0140J)</name>
    <dbReference type="NCBI Taxonomy" id="218495"/>
    <lineage>
        <taxon>Bacteria</taxon>
        <taxon>Bacillati</taxon>
        <taxon>Bacillota</taxon>
        <taxon>Bacilli</taxon>
        <taxon>Lactobacillales</taxon>
        <taxon>Streptococcaceae</taxon>
        <taxon>Streptococcus</taxon>
    </lineage>
</organism>
<dbReference type="CDD" id="cd18622">
    <property type="entry name" value="GH32_Inu-like"/>
    <property type="match status" value="1"/>
</dbReference>
<dbReference type="PANTHER" id="PTHR42800:SF3">
    <property type="entry name" value="GLYCOSYL HYDROLASE FAMILY 32 N-TERMINAL DOMAIN-CONTAINING PROTEIN"/>
    <property type="match status" value="1"/>
</dbReference>
<dbReference type="Pfam" id="PF12733">
    <property type="entry name" value="Cadherin-like"/>
    <property type="match status" value="1"/>
</dbReference>
<dbReference type="HOGENOM" id="CLU_005855_0_0_9"/>
<evidence type="ECO:0000256" key="3">
    <source>
        <dbReference type="ARBA" id="ARBA00023295"/>
    </source>
</evidence>
<dbReference type="PANTHER" id="PTHR42800">
    <property type="entry name" value="EXOINULINASE INUD (AFU_ORTHOLOGUE AFUA_5G00480)"/>
    <property type="match status" value="1"/>
</dbReference>
<dbReference type="Gene3D" id="2.60.40.1080">
    <property type="match status" value="1"/>
</dbReference>
<dbReference type="GO" id="GO:0004575">
    <property type="term" value="F:sucrose alpha-glucosidase activity"/>
    <property type="evidence" value="ECO:0007669"/>
    <property type="project" value="TreeGrafter"/>
</dbReference>
<dbReference type="GO" id="GO:0051669">
    <property type="term" value="F:fructan beta-fructosidase activity"/>
    <property type="evidence" value="ECO:0007669"/>
    <property type="project" value="UniProtKB-EC"/>
</dbReference>
<dbReference type="Gene3D" id="2.115.10.20">
    <property type="entry name" value="Glycosyl hydrolase domain, family 43"/>
    <property type="match status" value="1"/>
</dbReference>
<dbReference type="eggNOG" id="COG3583">
    <property type="taxonomic scope" value="Bacteria"/>
</dbReference>
<feature type="domain" description="Glycosyl hydrolase family 32 C-terminal" evidence="7">
    <location>
        <begin position="760"/>
        <end position="906"/>
    </location>
</feature>
<dbReference type="KEGG" id="sub:SUB0135"/>
<dbReference type="PROSITE" id="PS00609">
    <property type="entry name" value="GLYCOSYL_HYDROL_F32"/>
    <property type="match status" value="1"/>
</dbReference>
<dbReference type="Proteomes" id="UP000000449">
    <property type="component" value="Chromosome"/>
</dbReference>
<accession>B9DT15</accession>
<feature type="domain" description="Glycosyl hydrolase family 32 N-terminal" evidence="5">
    <location>
        <begin position="451"/>
        <end position="754"/>
    </location>
</feature>
<dbReference type="RefSeq" id="WP_012657690.1">
    <property type="nucleotide sequence ID" value="NC_012004.1"/>
</dbReference>
<dbReference type="Pfam" id="PF08244">
    <property type="entry name" value="Glyco_hydro_32C"/>
    <property type="match status" value="1"/>
</dbReference>
<dbReference type="CAZy" id="GH32">
    <property type="family name" value="Glycoside Hydrolase Family 32"/>
</dbReference>
<sequence>MKQEKKCVNWFMRKRGKQWIYGCGILICGLVFGVEATSVAAETIPTTATVETLNSDVTSKTSQETQKTTEIATPVSEIVMPSQQKVVEEVTQEVSVQNQETVINMPVLTQGVNIAGPNETAILTDSIVQNNVQPIDRVEKMETSFSTELTKKAESSYNTNLQDLNYDPNVWEVREDGLYSNAVGKGDNFLFSASTGENFIFQTDVTFLQNTGAASLVFRSNNDPENLNGYVVNLDGNSHKARLWRWAEANLINDKEILASPDNKYFLKVVATNGWISYYINGILIANLSDYTIQRDDLGQTTYIKDGHFGLLNWNGEMVFQNTFYRELTNEELPLLNDVTVTSKNGPVEPKGQFFSESSVYIQYVSNDASTVDLSFDANNSDALITVTDAHGKVYSNPSAIPVTVGPNYLTVTSTYTTTDGYVIPSTYRINVHRRQPQSVYYNENFRDQYHYSVKDGWANDPNGLVYYNGVYHMFYQFYDDTKWGPMHWAHATSTDLIHWEDQPIAFYPDYNGTMFSGCIVADVNNSSGLFDSENGGLVALITINGEGQRIKLAYSTDEGKTWQKVDEIVADWTTDPLQTRDFRDPKVFRWENKWFMVIAGGPLRLYSSDDLKNWTVESTYPDLHTECPDLYPVLAEDQTVKWVLSRGGRYYKVGDLQQADGNWKFIPDANYQETDSIMNFGKDSYAAMTYYVQDFGTKANPTIPKIIELNWMNTWDNYCNLVADRLGQSFNGTFNLNLELGLVKEGDKYVLTQTPVEAYESLRDNDNKVEYKNVVVGKENDLFKDFSGDTYEIVAHFKPSDKTTKVGFNLRVGSGEMTKVYYDLIAGRIIIDRSQSGIILTELFSNIDSQAVTPNIDGSIDLHIFVDRASVEVFSKNHTVAGANQIFTSAQSLGLEVLIDGEDAKADIVLYPLKSIWKNKIIDTTPQIVIPASEPKVRMNVGDSTTVKAYVSPVGASQDLIWNISNPSLVLDQISGNQVFLKAIKKGQVIVRAQSQSNPAVYQDFIIDILEDNFNTNVKDVNVFSGDWYVDGESLKVANHNSNDIYMSADKIPYENYQMDLDIKYGRGIVNIFFASGNPDANNAYTIQFGSNNSVRLFRFYRDTIFEAPMIDVINDNQFHHVRLVKSANVIHVYVDNEMVMSYTFDQVEEFFNNPYLGLGLWDGELAVQNFYVIDLDAQKPVFVEEHEKEKLLSELKKSVVKTSSYSTLKTIETSSKTNSENLEAPTVSKKNLPMTSDSNNNLEELGILVILTTLGAFLGRVILKKEK</sequence>
<keyword evidence="10" id="KW-1185">Reference proteome</keyword>
<evidence type="ECO:0000313" key="10">
    <source>
        <dbReference type="Proteomes" id="UP000000449"/>
    </source>
</evidence>
<dbReference type="GO" id="GO:0005737">
    <property type="term" value="C:cytoplasm"/>
    <property type="evidence" value="ECO:0007669"/>
    <property type="project" value="TreeGrafter"/>
</dbReference>
<gene>
    <name evidence="9" type="primary">fruA</name>
    <name evidence="9" type="ordered locus">SUB0135</name>
</gene>
<feature type="domain" description="3-keto-alpha-glucoside-1,2-lyase/3-keto-2-hydroxy-glucal hydratase" evidence="6">
    <location>
        <begin position="171"/>
        <end position="322"/>
    </location>
</feature>
<evidence type="ECO:0000256" key="1">
    <source>
        <dbReference type="ARBA" id="ARBA00009902"/>
    </source>
</evidence>
<feature type="domain" description="Cadherin-like beta-sandwich-like" evidence="8">
    <location>
        <begin position="336"/>
        <end position="435"/>
    </location>
</feature>
<protein>
    <submittedName>
        <fullName evidence="9">Fructan beta-fructosidase</fullName>
        <ecNumber evidence="9">3.2.1.80</ecNumber>
    </submittedName>
</protein>
<dbReference type="EC" id="3.2.1.80" evidence="9"/>
<evidence type="ECO:0000259" key="6">
    <source>
        <dbReference type="Pfam" id="PF06439"/>
    </source>
</evidence>
<dbReference type="eggNOG" id="COG5492">
    <property type="taxonomic scope" value="Bacteria"/>
</dbReference>
<dbReference type="InterPro" id="IPR025883">
    <property type="entry name" value="Cadherin-like_domain"/>
</dbReference>
<dbReference type="InterPro" id="IPR013189">
    <property type="entry name" value="Glyco_hydro_32_C"/>
</dbReference>
<dbReference type="OrthoDB" id="9759709at2"/>
<dbReference type="InterPro" id="IPR018053">
    <property type="entry name" value="Glyco_hydro_32_AS"/>
</dbReference>
<dbReference type="SUPFAM" id="SSF49899">
    <property type="entry name" value="Concanavalin A-like lectins/glucanases"/>
    <property type="match status" value="2"/>
</dbReference>
<evidence type="ECO:0000256" key="2">
    <source>
        <dbReference type="ARBA" id="ARBA00022801"/>
    </source>
</evidence>
<keyword evidence="2 9" id="KW-0378">Hydrolase</keyword>
<keyword evidence="3 9" id="KW-0326">Glycosidase</keyword>
<dbReference type="CAZy" id="CBM66">
    <property type="family name" value="Carbohydrate-Binding Module Family 66"/>
</dbReference>
<dbReference type="InterPro" id="IPR013320">
    <property type="entry name" value="ConA-like_dom_sf"/>
</dbReference>
<evidence type="ECO:0000256" key="4">
    <source>
        <dbReference type="SAM" id="MobiDB-lite"/>
    </source>
</evidence>
<dbReference type="SUPFAM" id="SSF75005">
    <property type="entry name" value="Arabinanase/levansucrase/invertase"/>
    <property type="match status" value="1"/>
</dbReference>
<feature type="region of interest" description="Disordered" evidence="4">
    <location>
        <begin position="1216"/>
        <end position="1236"/>
    </location>
</feature>
<dbReference type="SMART" id="SM00640">
    <property type="entry name" value="Glyco_32"/>
    <property type="match status" value="1"/>
</dbReference>